<evidence type="ECO:0000256" key="3">
    <source>
        <dbReference type="SAM" id="SignalP"/>
    </source>
</evidence>
<feature type="region of interest" description="Disordered" evidence="1">
    <location>
        <begin position="258"/>
        <end position="285"/>
    </location>
</feature>
<feature type="compositionally biased region" description="Low complexity" evidence="1">
    <location>
        <begin position="847"/>
        <end position="873"/>
    </location>
</feature>
<dbReference type="AlphaFoldDB" id="A0A8J1UUT8"/>
<name>A0A8J1UUT8_OWEFU</name>
<proteinExistence type="predicted"/>
<feature type="compositionally biased region" description="Polar residues" evidence="1">
    <location>
        <begin position="483"/>
        <end position="506"/>
    </location>
</feature>
<evidence type="ECO:0000313" key="4">
    <source>
        <dbReference type="EMBL" id="CAH1772539.1"/>
    </source>
</evidence>
<feature type="transmembrane region" description="Helical" evidence="2">
    <location>
        <begin position="1140"/>
        <end position="1160"/>
    </location>
</feature>
<feature type="region of interest" description="Disordered" evidence="1">
    <location>
        <begin position="565"/>
        <end position="752"/>
    </location>
</feature>
<feature type="compositionally biased region" description="Polar residues" evidence="1">
    <location>
        <begin position="901"/>
        <end position="910"/>
    </location>
</feature>
<feature type="chain" id="PRO_5043333218" evidence="3">
    <location>
        <begin position="24"/>
        <end position="1228"/>
    </location>
</feature>
<evidence type="ECO:0000313" key="5">
    <source>
        <dbReference type="Proteomes" id="UP000749559"/>
    </source>
</evidence>
<keyword evidence="3" id="KW-0732">Signal</keyword>
<feature type="compositionally biased region" description="Basic and acidic residues" evidence="1">
    <location>
        <begin position="565"/>
        <end position="614"/>
    </location>
</feature>
<reference evidence="4" key="1">
    <citation type="submission" date="2022-03" db="EMBL/GenBank/DDBJ databases">
        <authorList>
            <person name="Martin C."/>
        </authorList>
    </citation>
    <scope>NUCLEOTIDE SEQUENCE</scope>
</reference>
<feature type="compositionally biased region" description="Polar residues" evidence="1">
    <location>
        <begin position="347"/>
        <end position="356"/>
    </location>
</feature>
<feature type="region of interest" description="Disordered" evidence="1">
    <location>
        <begin position="338"/>
        <end position="430"/>
    </location>
</feature>
<feature type="compositionally biased region" description="Basic and acidic residues" evidence="1">
    <location>
        <begin position="653"/>
        <end position="679"/>
    </location>
</feature>
<feature type="compositionally biased region" description="Polar residues" evidence="1">
    <location>
        <begin position="363"/>
        <end position="384"/>
    </location>
</feature>
<keyword evidence="5" id="KW-1185">Reference proteome</keyword>
<feature type="compositionally biased region" description="Low complexity" evidence="1">
    <location>
        <begin position="911"/>
        <end position="927"/>
    </location>
</feature>
<feature type="compositionally biased region" description="Basic and acidic residues" evidence="1">
    <location>
        <begin position="733"/>
        <end position="752"/>
    </location>
</feature>
<gene>
    <name evidence="4" type="ORF">OFUS_LOCUS287</name>
</gene>
<evidence type="ECO:0000256" key="2">
    <source>
        <dbReference type="SAM" id="Phobius"/>
    </source>
</evidence>
<feature type="region of interest" description="Disordered" evidence="1">
    <location>
        <begin position="847"/>
        <end position="927"/>
    </location>
</feature>
<sequence>MGTAVMKLVIIITFILDAYLSEAQNQSLGFGVEKPIDVPDGTFEGKDVASKFDIFDGTDIGKETATAVNVPDDMHTDNVHHDNTTAPLNTTNNATTAVIPALPSTPPIITFEGSTQSTSTIEENVVETTAQMTSNPPPSSTNSTYSQLTYTTPITSDTPTSKVLVTPDTTLAPGFTPVTVTVNPVGDSVITETSSETSPKDTFVSVPTTPASFRHSTNDSMISSSIEPSQNIYQSSPTTQNVRTTFQSAALTSASIVTEPTTETHAGGFDKDSVTTSPKQSSTSTWLTDATINQKTFQEQTSQMEITDVNEMTETPVSALSPVESSTSLPVVPTSDMERVSTMAPKHTSSVQITKTVPERSTQENSKFTTSVPDINNENDTTLQEPFHETVTPDITSASVPSLTSESVSDVSEASQENSPDILSSDPVTPHGIITTPLNIPITDKLTTQSITSAPTRVNTTMQSSITTIQTSDTASKAIELSPKQTSHFYSNETESTSKEQSTNDESITDMMHTDEPFDTSSVFTTVQSFITVANKSSVEAVRNIENVTDVIDDKVKDKDGYVKDANKDDIYDNNDKKKLHVDNDKEEKDKNGEELSEYDKVDEAGKIDEHAKDDDDDKNEESSQVELDMGDELEGDEKGKEDHNDDDNDGGNNKDREPDKDDESSEAKTNKGEQFDKNDNDDEDENVESGAPDEKDGDGTKSENSDKDISTDKVEGNEKDDSGEGDNDEYKEEDKNINTKNGEPTKTKENVDTLEAVGIEIGKNTSRTATESFSVPQTMYVSVLPTNAATTTQTTSSIPNESGIDIPQGQSYTTIRRKSYTPTKRAVTTTVIISLTTSTASTTTSEAPIVTTTTTPPAITSSQTTKTQTQSSMKPITSITTNRGNPDTTTETTPKAFEKQTATTKSIDMTTEPSTSTQTERSTTITKARTTKPYVTTKPVSTTATTVTSFGSLEASTTIEHMDNKQNILNGISSTTQSVLESNGISPTTETVKEPISTSISTIPSTKDVARLNRSENILTVVVKHVSYKKFVDRELEEFKHNFAKAAREYCHGDDTCPTNSEFQTRQVVIVSVQQRNSNVEVKLYLADLNNNRFPILTRQQLENVISHHHKSLSTAIGHQIAMKHPLNKSSKQLHLQTWIVVTVVVAIIVGLICVAVGIRSCVSVKRTRKSGFDISWGTDNDIELAKTTVTSLPLDDTVATEESTMNSSMVTECSTIDENNKVDCDM</sequence>
<feature type="compositionally biased region" description="Polar residues" evidence="1">
    <location>
        <begin position="274"/>
        <end position="285"/>
    </location>
</feature>
<feature type="compositionally biased region" description="Polar residues" evidence="1">
    <location>
        <begin position="874"/>
        <end position="894"/>
    </location>
</feature>
<feature type="signal peptide" evidence="3">
    <location>
        <begin position="1"/>
        <end position="23"/>
    </location>
</feature>
<protein>
    <submittedName>
        <fullName evidence="4">Uncharacterized protein</fullName>
    </submittedName>
</protein>
<keyword evidence="2" id="KW-0472">Membrane</keyword>
<dbReference type="Proteomes" id="UP000749559">
    <property type="component" value="Unassembled WGS sequence"/>
</dbReference>
<feature type="compositionally biased region" description="Basic and acidic residues" evidence="1">
    <location>
        <begin position="693"/>
        <end position="723"/>
    </location>
</feature>
<comment type="caution">
    <text evidence="4">The sequence shown here is derived from an EMBL/GenBank/DDBJ whole genome shotgun (WGS) entry which is preliminary data.</text>
</comment>
<evidence type="ECO:0000256" key="1">
    <source>
        <dbReference type="SAM" id="MobiDB-lite"/>
    </source>
</evidence>
<organism evidence="4 5">
    <name type="scientific">Owenia fusiformis</name>
    <name type="common">Polychaete worm</name>
    <dbReference type="NCBI Taxonomy" id="6347"/>
    <lineage>
        <taxon>Eukaryota</taxon>
        <taxon>Metazoa</taxon>
        <taxon>Spiralia</taxon>
        <taxon>Lophotrochozoa</taxon>
        <taxon>Annelida</taxon>
        <taxon>Polychaeta</taxon>
        <taxon>Sedentaria</taxon>
        <taxon>Canalipalpata</taxon>
        <taxon>Sabellida</taxon>
        <taxon>Oweniida</taxon>
        <taxon>Oweniidae</taxon>
        <taxon>Owenia</taxon>
    </lineage>
</organism>
<feature type="region of interest" description="Disordered" evidence="1">
    <location>
        <begin position="482"/>
        <end position="515"/>
    </location>
</feature>
<feature type="compositionally biased region" description="Polar residues" evidence="1">
    <location>
        <begin position="205"/>
        <end position="219"/>
    </location>
</feature>
<keyword evidence="2" id="KW-1133">Transmembrane helix</keyword>
<keyword evidence="2" id="KW-0812">Transmembrane</keyword>
<accession>A0A8J1UUT8</accession>
<feature type="region of interest" description="Disordered" evidence="1">
    <location>
        <begin position="190"/>
        <end position="219"/>
    </location>
</feature>
<feature type="compositionally biased region" description="Polar residues" evidence="1">
    <location>
        <begin position="393"/>
        <end position="422"/>
    </location>
</feature>
<dbReference type="EMBL" id="CAIIXF020000001">
    <property type="protein sequence ID" value="CAH1772539.1"/>
    <property type="molecule type" value="Genomic_DNA"/>
</dbReference>